<feature type="compositionally biased region" description="Low complexity" evidence="3">
    <location>
        <begin position="550"/>
        <end position="565"/>
    </location>
</feature>
<dbReference type="SUPFAM" id="SSF54928">
    <property type="entry name" value="RNA-binding domain, RBD"/>
    <property type="match status" value="2"/>
</dbReference>
<gene>
    <name evidence="5" type="ORF">HMN09_00216900</name>
</gene>
<evidence type="ECO:0000259" key="4">
    <source>
        <dbReference type="PROSITE" id="PS50102"/>
    </source>
</evidence>
<dbReference type="InterPro" id="IPR036053">
    <property type="entry name" value="PABP-dom"/>
</dbReference>
<dbReference type="PROSITE" id="PS51257">
    <property type="entry name" value="PROKAR_LIPOPROTEIN"/>
    <property type="match status" value="1"/>
</dbReference>
<evidence type="ECO:0000256" key="2">
    <source>
        <dbReference type="PROSITE-ProRule" id="PRU00176"/>
    </source>
</evidence>
<name>A0A8H6TK89_MYCCL</name>
<evidence type="ECO:0000256" key="3">
    <source>
        <dbReference type="SAM" id="MobiDB-lite"/>
    </source>
</evidence>
<evidence type="ECO:0000313" key="6">
    <source>
        <dbReference type="Proteomes" id="UP000613580"/>
    </source>
</evidence>
<dbReference type="Gene3D" id="3.30.70.330">
    <property type="match status" value="3"/>
</dbReference>
<keyword evidence="6" id="KW-1185">Reference proteome</keyword>
<feature type="compositionally biased region" description="Low complexity" evidence="3">
    <location>
        <begin position="595"/>
        <end position="609"/>
    </location>
</feature>
<feature type="region of interest" description="Disordered" evidence="3">
    <location>
        <begin position="667"/>
        <end position="725"/>
    </location>
</feature>
<feature type="region of interest" description="Disordered" evidence="3">
    <location>
        <begin position="576"/>
        <end position="611"/>
    </location>
</feature>
<dbReference type="Proteomes" id="UP000613580">
    <property type="component" value="Unassembled WGS sequence"/>
</dbReference>
<dbReference type="EMBL" id="JACAZE010000003">
    <property type="protein sequence ID" value="KAF7318816.1"/>
    <property type="molecule type" value="Genomic_DNA"/>
</dbReference>
<evidence type="ECO:0000256" key="1">
    <source>
        <dbReference type="ARBA" id="ARBA00022884"/>
    </source>
</evidence>
<dbReference type="OrthoDB" id="6159137at2759"/>
<dbReference type="GO" id="GO:0003723">
    <property type="term" value="F:RNA binding"/>
    <property type="evidence" value="ECO:0007669"/>
    <property type="project" value="UniProtKB-UniRule"/>
</dbReference>
<dbReference type="InterPro" id="IPR000504">
    <property type="entry name" value="RRM_dom"/>
</dbReference>
<dbReference type="PANTHER" id="PTHR48027">
    <property type="entry name" value="HETEROGENEOUS NUCLEAR RIBONUCLEOPROTEIN 87F-RELATED"/>
    <property type="match status" value="1"/>
</dbReference>
<feature type="domain" description="RRM" evidence="4">
    <location>
        <begin position="167"/>
        <end position="238"/>
    </location>
</feature>
<comment type="caution">
    <text evidence="5">The sequence shown here is derived from an EMBL/GenBank/DDBJ whole genome shotgun (WGS) entry which is preliminary data.</text>
</comment>
<evidence type="ECO:0000313" key="5">
    <source>
        <dbReference type="EMBL" id="KAF7318816.1"/>
    </source>
</evidence>
<organism evidence="5 6">
    <name type="scientific">Mycena chlorophos</name>
    <name type="common">Agaric fungus</name>
    <name type="synonym">Agaricus chlorophos</name>
    <dbReference type="NCBI Taxonomy" id="658473"/>
    <lineage>
        <taxon>Eukaryota</taxon>
        <taxon>Fungi</taxon>
        <taxon>Dikarya</taxon>
        <taxon>Basidiomycota</taxon>
        <taxon>Agaricomycotina</taxon>
        <taxon>Agaricomycetes</taxon>
        <taxon>Agaricomycetidae</taxon>
        <taxon>Agaricales</taxon>
        <taxon>Marasmiineae</taxon>
        <taxon>Mycenaceae</taxon>
        <taxon>Mycena</taxon>
    </lineage>
</organism>
<feature type="compositionally biased region" description="Polar residues" evidence="3">
    <location>
        <begin position="685"/>
        <end position="700"/>
    </location>
</feature>
<feature type="region of interest" description="Disordered" evidence="3">
    <location>
        <begin position="547"/>
        <end position="566"/>
    </location>
</feature>
<dbReference type="Gene3D" id="1.10.1900.10">
    <property type="entry name" value="c-terminal domain of poly(a) binding protein"/>
    <property type="match status" value="2"/>
</dbReference>
<dbReference type="AlphaFoldDB" id="A0A8H6TK89"/>
<dbReference type="PROSITE" id="PS50102">
    <property type="entry name" value="RRM"/>
    <property type="match status" value="2"/>
</dbReference>
<feature type="compositionally biased region" description="Low complexity" evidence="3">
    <location>
        <begin position="701"/>
        <end position="723"/>
    </location>
</feature>
<feature type="domain" description="RRM" evidence="4">
    <location>
        <begin position="314"/>
        <end position="391"/>
    </location>
</feature>
<dbReference type="SUPFAM" id="SSF63570">
    <property type="entry name" value="PABC (PABP) domain"/>
    <property type="match status" value="1"/>
</dbReference>
<proteinExistence type="predicted"/>
<dbReference type="CDD" id="cd00590">
    <property type="entry name" value="RRM_SF"/>
    <property type="match status" value="2"/>
</dbReference>
<accession>A0A8H6TK89</accession>
<dbReference type="SMART" id="SM00360">
    <property type="entry name" value="RRM"/>
    <property type="match status" value="3"/>
</dbReference>
<protein>
    <recommendedName>
        <fullName evidence="4">RRM domain-containing protein</fullName>
    </recommendedName>
</protein>
<sequence>MRRPRDGKCSKLGHLVMGQLANLFCSCPSRQVRPRPCLPWTSLTTHVFRMEGDYQVPPEQDGPHEHPILHEPLLYISNIPPYVTDENIAMAFVTCGPFRPKIARDGSNNPLNGTIEFRFQDKAEKALATLQSRPLPGLIPPVPLVLSPYPPANPPTPLPPPSALPRLVKHLPAGFNDSALYDLFRPFGALASTRTPTHFGADTGMVEFWDETDAQHAEEAMHCAEIQGHNIAVQVYQPRRTSVGNGAEFSANAPTFVPSGSMYNFQPPAQYSPPRGSPYRSPVHGFVHGPGQQVQLAPISGPGSSSHSGLIDPCNLFCKNLDPDIDSNELFTVFRQYGQIVSARVMRNENGESRGFGFVSFQSPDQASAAMHAMNGVLLGTKQIVVRLHEPKQLRQEKLAQRFSGGNGHPRTASGATSPTASEGGESIAGWSPRHHSTALGSPIQNHYDRPERGRRGSGSYYNAALAGTLNLPMRYDDLYALSPVVRHEVLTGEMSRRIRALGPSVVPADEVDAIVETLVGISLGDIVQCIEDPSKLVDQVNVIRHAKSSRPQSKSPSPSASQDSRLLDPNALAATASAPEHPSTPVSVNASLATPPRTSSPSGSVPPTSERDRLFAAIGKLESTRQAELTDLLMSLPKRERAMCLFNVEVLRAKIADAKLVLESDEEDASSKKEMIQPVPNTPQPKKTANPTSPQTPDLSSRGPSATSSPAPATPNTTVSSSGYTVESLSKLSAAEIIRLTTTTTGLPVTRPDPLVVQATDEFIDGLRDKPLAVQKQQLGDKLFKTVKSFGIKSAPKVTIALLDQEDLRPLAHLMNSYPTVLKFKAQAVVLPAK</sequence>
<dbReference type="InterPro" id="IPR035979">
    <property type="entry name" value="RBD_domain_sf"/>
</dbReference>
<dbReference type="InterPro" id="IPR052462">
    <property type="entry name" value="SLIRP/GR-RBP-like"/>
</dbReference>
<dbReference type="Pfam" id="PF00076">
    <property type="entry name" value="RRM_1"/>
    <property type="match status" value="3"/>
</dbReference>
<dbReference type="InterPro" id="IPR012677">
    <property type="entry name" value="Nucleotide-bd_a/b_plait_sf"/>
</dbReference>
<reference evidence="5" key="1">
    <citation type="submission" date="2020-05" db="EMBL/GenBank/DDBJ databases">
        <title>Mycena genomes resolve the evolution of fungal bioluminescence.</title>
        <authorList>
            <person name="Tsai I.J."/>
        </authorList>
    </citation>
    <scope>NUCLEOTIDE SEQUENCE</scope>
    <source>
        <strain evidence="5">110903Hualien_Pintung</strain>
    </source>
</reference>
<keyword evidence="1 2" id="KW-0694">RNA-binding</keyword>
<feature type="region of interest" description="Disordered" evidence="3">
    <location>
        <begin position="401"/>
        <end position="456"/>
    </location>
</feature>